<evidence type="ECO:0000313" key="2">
    <source>
        <dbReference type="Proteomes" id="UP001255856"/>
    </source>
</evidence>
<keyword evidence="2" id="KW-1185">Reference proteome</keyword>
<dbReference type="AlphaFoldDB" id="A0AAD9MGL8"/>
<organism evidence="1 2">
    <name type="scientific">Prototheca wickerhamii</name>
    <dbReference type="NCBI Taxonomy" id="3111"/>
    <lineage>
        <taxon>Eukaryota</taxon>
        <taxon>Viridiplantae</taxon>
        <taxon>Chlorophyta</taxon>
        <taxon>core chlorophytes</taxon>
        <taxon>Trebouxiophyceae</taxon>
        <taxon>Chlorellales</taxon>
        <taxon>Chlorellaceae</taxon>
        <taxon>Prototheca</taxon>
    </lineage>
</organism>
<name>A0AAD9MGL8_PROWI</name>
<evidence type="ECO:0000313" key="1">
    <source>
        <dbReference type="EMBL" id="KAK2075527.1"/>
    </source>
</evidence>
<dbReference type="EMBL" id="JASFZW010000014">
    <property type="protein sequence ID" value="KAK2075527.1"/>
    <property type="molecule type" value="Genomic_DNA"/>
</dbReference>
<protein>
    <submittedName>
        <fullName evidence="1">Uncharacterized protein</fullName>
    </submittedName>
</protein>
<dbReference type="Proteomes" id="UP001255856">
    <property type="component" value="Unassembled WGS sequence"/>
</dbReference>
<proteinExistence type="predicted"/>
<sequence>MNLHLTPIVAYCIPFKNDSDTGCYLKVASAEPGASLLFRLESTAGEEVHAGMQLEADSSHGGQYFVLKNSELYQANLTGTVEYRGDRSTHWDVPAWDPSAAHYYSFHAPRIVDGFLWDGYTADVHVNVHTSVRLYYWVFRGEVPPPPPPPVRSPLTAACLAATVLGKGTGCLLRVLRADAGATVLFRLRSANGTEVTPTLQLAPGTPYGSRMYLMENAVEHQAQLSGTAEYLGQPETAVRVDTWDGAASYQTTNLPILYGEYWQYNVIAPIGGKKKTSFLWLRKIK</sequence>
<reference evidence="1" key="1">
    <citation type="submission" date="2021-01" db="EMBL/GenBank/DDBJ databases">
        <authorList>
            <person name="Eckstrom K.M.E."/>
        </authorList>
    </citation>
    <scope>NUCLEOTIDE SEQUENCE</scope>
    <source>
        <strain evidence="1">UVCC 0001</strain>
    </source>
</reference>
<comment type="caution">
    <text evidence="1">The sequence shown here is derived from an EMBL/GenBank/DDBJ whole genome shotgun (WGS) entry which is preliminary data.</text>
</comment>
<gene>
    <name evidence="1" type="ORF">QBZ16_001635</name>
</gene>
<accession>A0AAD9MGL8</accession>